<keyword evidence="4" id="KW-0694">RNA-binding</keyword>
<dbReference type="GO" id="GO:0003723">
    <property type="term" value="F:RNA binding"/>
    <property type="evidence" value="ECO:0007669"/>
    <property type="project" value="UniProtKB-KW"/>
</dbReference>
<feature type="region of interest" description="Disordered" evidence="10">
    <location>
        <begin position="642"/>
        <end position="662"/>
    </location>
</feature>
<evidence type="ECO:0000256" key="10">
    <source>
        <dbReference type="SAM" id="MobiDB-lite"/>
    </source>
</evidence>
<dbReference type="Pfam" id="PF10212">
    <property type="entry name" value="PPP1R21_helical"/>
    <property type="match status" value="1"/>
</dbReference>
<dbReference type="InterPro" id="IPR019348">
    <property type="entry name" value="PPP1R21_six_helix"/>
</dbReference>
<comment type="subcellular location">
    <subcellularLocation>
        <location evidence="1">Early endosome</location>
    </subcellularLocation>
</comment>
<proteinExistence type="predicted"/>
<sequence>MADLTAKYQKLAAEYAKLKAQLPVLKKAYLDEQTECSSVKEQVKEKEQWARKYQQEVDSLSFRNQQLSKRVMVLQDELETLESQKKKHKHKGGDAASPDKLLHSTSVYDEELQNKIEENARLHSQLQELQMAFERQIVDLEERLKTSETDRTQHEDIVTTLQKSSKTQIERLQQEKAMVEVKVQSQESDIKDYRGRAEQAEQKLVSVSQDLQGRLSSASKIIHDKLPFIDTKHRELNGLNLPTHDRKHQLRARELVSQAANLVGELTQGLSNFFTYSEQRSRIYPADGVTEPLSPTNTRYCKYLHENLAFLRPVDQSLKSFSEELKDDSLTVLETATDLQDFSQNFSRLVAYCNKLLPYQMLSLEEESQVSSCTSTLASKNRELLKSLTRLNAIFNKMDTYIAILATQSKQLEGHPQSSHPRFFRLLSANLDQLHEAIKEVSKHYNSKVSLEHQLPTATQKLKTTDECVVSSLISLVTSTGKMSAFMSGNLDFFAEGAGYRTRGSSIGKEPAFDGPRSHPAVTGFRHMAATYLTSLSSGPRTESVPHKVAVQNRKTLLSSAENKEGLAKQITVFQEKVGRLEQEKEHWVLELQLLRIKYDNEQQKVKKLEQEMEMLRSSSGVGSALTSVAGSIEDNIDVLSVPSSSRRTESTGSGSSGPIETTMIGQLEVQKDAGAGDAETREQLIKTHFTQRINDMTLQLQLADSKAVNFHAEVRALHKQLRLAERSKGNAEEELKTASQVLAQLKDELQTTTRSYEGQLSMMSEHLAGMNEKLTQQKDEIDDLRAQQSQSKSVLSKVSKKSKK</sequence>
<feature type="coiled-coil region" evidence="9">
    <location>
        <begin position="1"/>
        <end position="210"/>
    </location>
</feature>
<dbReference type="InterPro" id="IPR019343">
    <property type="entry name" value="PPP1R21_N"/>
</dbReference>
<dbReference type="GO" id="GO:0005769">
    <property type="term" value="C:early endosome"/>
    <property type="evidence" value="ECO:0007669"/>
    <property type="project" value="UniProtKB-SubCell"/>
</dbReference>
<evidence type="ECO:0000256" key="1">
    <source>
        <dbReference type="ARBA" id="ARBA00004412"/>
    </source>
</evidence>
<evidence type="ECO:0000256" key="7">
    <source>
        <dbReference type="ARBA" id="ARBA00031617"/>
    </source>
</evidence>
<keyword evidence="3" id="KW-0967">Endosome</keyword>
<name>A0AAN9GDH7_9CAEN</name>
<feature type="region of interest" description="Disordered" evidence="10">
    <location>
        <begin position="785"/>
        <end position="805"/>
    </location>
</feature>
<evidence type="ECO:0000256" key="2">
    <source>
        <dbReference type="ARBA" id="ARBA00020102"/>
    </source>
</evidence>
<evidence type="ECO:0000256" key="5">
    <source>
        <dbReference type="ARBA" id="ARBA00023054"/>
    </source>
</evidence>
<gene>
    <name evidence="12" type="ORF">V1264_019031</name>
</gene>
<dbReference type="InterPro" id="IPR049372">
    <property type="entry name" value="PPP1R21_C"/>
</dbReference>
<dbReference type="GO" id="GO:0016020">
    <property type="term" value="C:membrane"/>
    <property type="evidence" value="ECO:0007669"/>
    <property type="project" value="TreeGrafter"/>
</dbReference>
<accession>A0AAN9GDH7</accession>
<evidence type="ECO:0000256" key="6">
    <source>
        <dbReference type="ARBA" id="ARBA00031361"/>
    </source>
</evidence>
<keyword evidence="5 9" id="KW-0175">Coiled coil</keyword>
<evidence type="ECO:0000256" key="8">
    <source>
        <dbReference type="ARBA" id="ARBA00044824"/>
    </source>
</evidence>
<comment type="caution">
    <text evidence="12">The sequence shown here is derived from an EMBL/GenBank/DDBJ whole genome shotgun (WGS) entry which is preliminary data.</text>
</comment>
<dbReference type="Pfam" id="PF21636">
    <property type="entry name" value="PPP1R21_C"/>
    <property type="match status" value="1"/>
</dbReference>
<feature type="compositionally biased region" description="Low complexity" evidence="10">
    <location>
        <begin position="643"/>
        <end position="662"/>
    </location>
</feature>
<evidence type="ECO:0000313" key="13">
    <source>
        <dbReference type="Proteomes" id="UP001374579"/>
    </source>
</evidence>
<evidence type="ECO:0000259" key="11">
    <source>
        <dbReference type="SMART" id="SM01254"/>
    </source>
</evidence>
<feature type="coiled-coil region" evidence="9">
    <location>
        <begin position="564"/>
        <end position="619"/>
    </location>
</feature>
<dbReference type="InterPro" id="IPR040024">
    <property type="entry name" value="PPP1R21"/>
</dbReference>
<dbReference type="EMBL" id="JBAMIC010000008">
    <property type="protein sequence ID" value="KAK7104282.1"/>
    <property type="molecule type" value="Genomic_DNA"/>
</dbReference>
<dbReference type="Pfam" id="PF10205">
    <property type="entry name" value="KLRAQ"/>
    <property type="match status" value="1"/>
</dbReference>
<dbReference type="PANTHER" id="PTHR21448">
    <property type="entry name" value="SMOOTH MUSCLE MYOSIN HEAVY CHAIN-RELATED"/>
    <property type="match status" value="1"/>
</dbReference>
<keyword evidence="13" id="KW-1185">Reference proteome</keyword>
<organism evidence="12 13">
    <name type="scientific">Littorina saxatilis</name>
    <dbReference type="NCBI Taxonomy" id="31220"/>
    <lineage>
        <taxon>Eukaryota</taxon>
        <taxon>Metazoa</taxon>
        <taxon>Spiralia</taxon>
        <taxon>Lophotrochozoa</taxon>
        <taxon>Mollusca</taxon>
        <taxon>Gastropoda</taxon>
        <taxon>Caenogastropoda</taxon>
        <taxon>Littorinimorpha</taxon>
        <taxon>Littorinoidea</taxon>
        <taxon>Littorinidae</taxon>
        <taxon>Littorina</taxon>
    </lineage>
</organism>
<evidence type="ECO:0000313" key="12">
    <source>
        <dbReference type="EMBL" id="KAK7104282.1"/>
    </source>
</evidence>
<dbReference type="AlphaFoldDB" id="A0AAN9GDH7"/>
<dbReference type="Proteomes" id="UP001374579">
    <property type="component" value="Unassembled WGS sequence"/>
</dbReference>
<evidence type="ECO:0000256" key="4">
    <source>
        <dbReference type="ARBA" id="ARBA00022884"/>
    </source>
</evidence>
<reference evidence="12 13" key="1">
    <citation type="submission" date="2024-02" db="EMBL/GenBank/DDBJ databases">
        <title>Chromosome-scale genome assembly of the rough periwinkle Littorina saxatilis.</title>
        <authorList>
            <person name="De Jode A."/>
            <person name="Faria R."/>
            <person name="Formenti G."/>
            <person name="Sims Y."/>
            <person name="Smith T.P."/>
            <person name="Tracey A."/>
            <person name="Wood J.M.D."/>
            <person name="Zagrodzka Z.B."/>
            <person name="Johannesson K."/>
            <person name="Butlin R.K."/>
            <person name="Leder E.H."/>
        </authorList>
    </citation>
    <scope>NUCLEOTIDE SEQUENCE [LARGE SCALE GENOMIC DNA]</scope>
    <source>
        <strain evidence="12">Snail1</strain>
        <tissue evidence="12">Muscle</tissue>
    </source>
</reference>
<dbReference type="PANTHER" id="PTHR21448:SF0">
    <property type="entry name" value="PROTEIN PHOSPHATASE 1 REGULATORY SUBUNIT 21"/>
    <property type="match status" value="1"/>
</dbReference>
<evidence type="ECO:0000256" key="3">
    <source>
        <dbReference type="ARBA" id="ARBA00022753"/>
    </source>
</evidence>
<feature type="compositionally biased region" description="Low complexity" evidence="10">
    <location>
        <begin position="788"/>
        <end position="798"/>
    </location>
</feature>
<evidence type="ECO:0000256" key="9">
    <source>
        <dbReference type="SAM" id="Coils"/>
    </source>
</evidence>
<feature type="domain" description="Protein phosphatase 1 regulatory subunit 21 N-terminal" evidence="11">
    <location>
        <begin position="9"/>
        <end position="112"/>
    </location>
</feature>
<protein>
    <recommendedName>
        <fullName evidence="2">Protein phosphatase 1 regulatory subunit 21</fullName>
    </recommendedName>
    <alternativeName>
        <fullName evidence="7">Coiled-coil domain-containing protein 128</fullName>
    </alternativeName>
    <alternativeName>
        <fullName evidence="8">Ferry endosomal RAB5 effector complex subunit 2</fullName>
    </alternativeName>
    <alternativeName>
        <fullName evidence="6">KLRAQ motif-containing protein 1</fullName>
    </alternativeName>
</protein>
<dbReference type="SMART" id="SM01254">
    <property type="entry name" value="KLRAQ"/>
    <property type="match status" value="1"/>
</dbReference>